<sequence>MTQDDVIKDEEIAAQAAAWVVRLRADDVTIADIDAATAWLDQDPAHRRAFDEAEGLWAASGHLSDVQPAPVIDLSMHRERRRDLGRRWMVAVPAMAAALAAAIFLGPMLQTAPTVIYSTAPGETRTVTLDDGSRLQINGGSTLAVKMERGRRLVHMDQAEATFDVAHDAGRPFLIDVGESQVRVVGTAFNIRRSSDDTQVAVLRGVVEVSDLNQPARRVRLTVGQSVQRDDADDRMTVAPVDVRTAAAWTQGRRAYDDRPLREIAADLSRAFATPVTVAPNAANLRFSGTLVLDDKAAVIGRLERFLPIKATRGPQGVRLERR</sequence>
<dbReference type="EMBL" id="CP022048">
    <property type="protein sequence ID" value="ASE38567.1"/>
    <property type="molecule type" value="Genomic_DNA"/>
</dbReference>
<name>A0A1Z3U5K0_BREVE</name>
<evidence type="ECO:0000313" key="4">
    <source>
        <dbReference type="EMBL" id="ASE38567.1"/>
    </source>
</evidence>
<dbReference type="PIRSF" id="PIRSF018266">
    <property type="entry name" value="FecR"/>
    <property type="match status" value="1"/>
</dbReference>
<feature type="domain" description="FecR protein" evidence="2">
    <location>
        <begin position="117"/>
        <end position="208"/>
    </location>
</feature>
<reference evidence="5 7" key="4">
    <citation type="journal article" date="2023" name="FEMS Microbes">
        <title>Whole genomes of deep-sea sponge-associated bacteria exhibit high novel natural product potential.</title>
        <authorList>
            <person name="Hesketh-Best P.J."/>
            <person name="January G.G."/>
            <person name="Koch M.J."/>
            <person name="Warburton P.J."/>
            <person name="Howell K.L."/>
            <person name="Upton M."/>
        </authorList>
    </citation>
    <scope>NUCLEOTIDE SEQUENCE [LARGE SCALE GENOMIC DNA]</scope>
    <source>
        <strain evidence="5 7">PC206-O</strain>
    </source>
</reference>
<gene>
    <name evidence="4" type="ORF">CEP68_03090</name>
    <name evidence="5" type="ORF">NJD11_00565</name>
</gene>
<keyword evidence="1" id="KW-1133">Transmembrane helix</keyword>
<reference evidence="5" key="3">
    <citation type="submission" date="2022-06" db="EMBL/GenBank/DDBJ databases">
        <authorList>
            <person name="Hesketh-Best P.J."/>
            <person name="Koch M.J."/>
        </authorList>
    </citation>
    <scope>NUCLEOTIDE SEQUENCE</scope>
    <source>
        <strain evidence="5">PC206-O</strain>
    </source>
</reference>
<evidence type="ECO:0000313" key="7">
    <source>
        <dbReference type="Proteomes" id="UP001272940"/>
    </source>
</evidence>
<accession>A0A1Z3U5K0</accession>
<keyword evidence="1" id="KW-0472">Membrane</keyword>
<dbReference type="KEGG" id="bvc:CEP68_03090"/>
<dbReference type="Proteomes" id="UP001272940">
    <property type="component" value="Unassembled WGS sequence"/>
</dbReference>
<protein>
    <submittedName>
        <fullName evidence="4">DUF4880 domain-containing protein</fullName>
    </submittedName>
    <submittedName>
        <fullName evidence="5">FecR domain-containing protein</fullName>
    </submittedName>
</protein>
<evidence type="ECO:0000313" key="6">
    <source>
        <dbReference type="Proteomes" id="UP000197050"/>
    </source>
</evidence>
<reference evidence="4" key="2">
    <citation type="submission" date="2017-12" db="EMBL/GenBank/DDBJ databases">
        <title>FDA dAtabase for Regulatory Grade micrObial Sequences (FDA-ARGOS): Supporting development and validation of Infectious Disease Dx tests.</title>
        <authorList>
            <person name="Campos J."/>
            <person name="Goldberg B."/>
            <person name="Tallon L."/>
            <person name="Sadzewicz L."/>
            <person name="Sengamalay N."/>
            <person name="Ott S."/>
            <person name="Godinez A."/>
            <person name="Nagaraj S."/>
            <person name="Vavikolanu K."/>
            <person name="Vyas G."/>
            <person name="Nadendla S."/>
            <person name="Aluvathingal J."/>
            <person name="Geyer C."/>
            <person name="Nandy P."/>
            <person name="Hobson J."/>
            <person name="Sichtig H."/>
        </authorList>
    </citation>
    <scope>NUCLEOTIDE SEQUENCE</scope>
    <source>
        <strain evidence="4">FDAARGOS_289</strain>
    </source>
</reference>
<feature type="domain" description="FecR N-terminal" evidence="3">
    <location>
        <begin position="15"/>
        <end position="55"/>
    </location>
</feature>
<feature type="transmembrane region" description="Helical" evidence="1">
    <location>
        <begin position="88"/>
        <end position="109"/>
    </location>
</feature>
<dbReference type="Pfam" id="PF04773">
    <property type="entry name" value="FecR"/>
    <property type="match status" value="1"/>
</dbReference>
<dbReference type="InterPro" id="IPR006860">
    <property type="entry name" value="FecR"/>
</dbReference>
<dbReference type="Proteomes" id="UP000197050">
    <property type="component" value="Chromosome"/>
</dbReference>
<dbReference type="InterPro" id="IPR032623">
    <property type="entry name" value="FecR_N"/>
</dbReference>
<evidence type="ECO:0000259" key="3">
    <source>
        <dbReference type="Pfam" id="PF16220"/>
    </source>
</evidence>
<keyword evidence="1" id="KW-0812">Transmembrane</keyword>
<evidence type="ECO:0000313" key="5">
    <source>
        <dbReference type="EMBL" id="MDX2333432.1"/>
    </source>
</evidence>
<dbReference type="Gene3D" id="2.60.120.1440">
    <property type="match status" value="1"/>
</dbReference>
<organism evidence="4 6">
    <name type="scientific">Brevundimonas vesicularis</name>
    <name type="common">Pseudomonas vesicularis</name>
    <dbReference type="NCBI Taxonomy" id="41276"/>
    <lineage>
        <taxon>Bacteria</taxon>
        <taxon>Pseudomonadati</taxon>
        <taxon>Pseudomonadota</taxon>
        <taxon>Alphaproteobacteria</taxon>
        <taxon>Caulobacterales</taxon>
        <taxon>Caulobacteraceae</taxon>
        <taxon>Brevundimonas</taxon>
    </lineage>
</organism>
<evidence type="ECO:0000259" key="2">
    <source>
        <dbReference type="Pfam" id="PF04773"/>
    </source>
</evidence>
<dbReference type="GeneID" id="34016118"/>
<proteinExistence type="predicted"/>
<keyword evidence="7" id="KW-1185">Reference proteome</keyword>
<dbReference type="PANTHER" id="PTHR30273:SF2">
    <property type="entry name" value="PROTEIN FECR"/>
    <property type="match status" value="1"/>
</dbReference>
<dbReference type="PANTHER" id="PTHR30273">
    <property type="entry name" value="PERIPLASMIC SIGNAL SENSOR AND SIGMA FACTOR ACTIVATOR FECR-RELATED"/>
    <property type="match status" value="1"/>
</dbReference>
<dbReference type="GO" id="GO:0016989">
    <property type="term" value="F:sigma factor antagonist activity"/>
    <property type="evidence" value="ECO:0007669"/>
    <property type="project" value="TreeGrafter"/>
</dbReference>
<dbReference type="RefSeq" id="WP_066626299.1">
    <property type="nucleotide sequence ID" value="NZ_CP022048.2"/>
</dbReference>
<dbReference type="Pfam" id="PF16220">
    <property type="entry name" value="DUF4880"/>
    <property type="match status" value="1"/>
</dbReference>
<evidence type="ECO:0000256" key="1">
    <source>
        <dbReference type="SAM" id="Phobius"/>
    </source>
</evidence>
<dbReference type="EMBL" id="JAMYEC010000001">
    <property type="protein sequence ID" value="MDX2333432.1"/>
    <property type="molecule type" value="Genomic_DNA"/>
</dbReference>
<dbReference type="AlphaFoldDB" id="A0A1Z3U5K0"/>
<reference evidence="6" key="1">
    <citation type="submission" date="2017-06" db="EMBL/GenBank/DDBJ databases">
        <title>FDA dAtabase for Regulatory Grade micrObial Sequences (FDA-ARGOS): Supporting development and validation of Infectious Disease Dx tests.</title>
        <authorList>
            <person name="Minogue T."/>
            <person name="Wolcott M."/>
            <person name="Wasieloski L."/>
            <person name="Aguilar W."/>
            <person name="Moore D."/>
            <person name="Tallon L."/>
            <person name="Sadzewicz L."/>
            <person name="Sengamalay N."/>
            <person name="Ott S."/>
            <person name="Godinez A."/>
            <person name="Nagaraj S."/>
            <person name="Nadendla S."/>
            <person name="Geyer C."/>
            <person name="Sichtig H."/>
        </authorList>
    </citation>
    <scope>NUCLEOTIDE SEQUENCE [LARGE SCALE GENOMIC DNA]</scope>
    <source>
        <strain evidence="6">FDAARGOS_289</strain>
    </source>
</reference>
<dbReference type="InterPro" id="IPR012373">
    <property type="entry name" value="Ferrdict_sens_TM"/>
</dbReference>